<dbReference type="Proteomes" id="UP000605992">
    <property type="component" value="Unassembled WGS sequence"/>
</dbReference>
<dbReference type="AlphaFoldDB" id="A0A8J3XX04"/>
<evidence type="ECO:0000256" key="1">
    <source>
        <dbReference type="SAM" id="MobiDB-lite"/>
    </source>
</evidence>
<dbReference type="EMBL" id="BOOR01000031">
    <property type="protein sequence ID" value="GII55999.1"/>
    <property type="molecule type" value="Genomic_DNA"/>
</dbReference>
<evidence type="ECO:0000313" key="3">
    <source>
        <dbReference type="Proteomes" id="UP000605992"/>
    </source>
</evidence>
<proteinExistence type="predicted"/>
<organism evidence="2 3">
    <name type="scientific">Planotetraspora thailandica</name>
    <dbReference type="NCBI Taxonomy" id="487172"/>
    <lineage>
        <taxon>Bacteria</taxon>
        <taxon>Bacillati</taxon>
        <taxon>Actinomycetota</taxon>
        <taxon>Actinomycetes</taxon>
        <taxon>Streptosporangiales</taxon>
        <taxon>Streptosporangiaceae</taxon>
        <taxon>Planotetraspora</taxon>
    </lineage>
</organism>
<evidence type="ECO:0000313" key="2">
    <source>
        <dbReference type="EMBL" id="GII55999.1"/>
    </source>
</evidence>
<keyword evidence="3" id="KW-1185">Reference proteome</keyword>
<feature type="region of interest" description="Disordered" evidence="1">
    <location>
        <begin position="139"/>
        <end position="167"/>
    </location>
</feature>
<protein>
    <submittedName>
        <fullName evidence="2">Uncharacterized protein</fullName>
    </submittedName>
</protein>
<feature type="compositionally biased region" description="Basic and acidic residues" evidence="1">
    <location>
        <begin position="146"/>
        <end position="155"/>
    </location>
</feature>
<gene>
    <name evidence="2" type="ORF">Pth03_43880</name>
</gene>
<accession>A0A8J3XX04</accession>
<name>A0A8J3XX04_9ACTN</name>
<comment type="caution">
    <text evidence="2">The sequence shown here is derived from an EMBL/GenBank/DDBJ whole genome shotgun (WGS) entry which is preliminary data.</text>
</comment>
<sequence length="167" mass="18595">MLLRSEGGLDPVPGLYEAQDMLQERSVWLAEQGLVDPEDPPAQVPQMVEAVNAISDPAVAIEALWDGDTQGWFVRLFAIVQRPGREHHRFDEQPLALFRHGGDLRLLNGAVPPWPEAAEAVEKGQAIARSLGVPFYFASPDTPDDESPRWWDSQERACMPQSSPRTQ</sequence>
<reference evidence="2" key="1">
    <citation type="submission" date="2021-01" db="EMBL/GenBank/DDBJ databases">
        <title>Whole genome shotgun sequence of Planotetraspora thailandica NBRC 104271.</title>
        <authorList>
            <person name="Komaki H."/>
            <person name="Tamura T."/>
        </authorList>
    </citation>
    <scope>NUCLEOTIDE SEQUENCE</scope>
    <source>
        <strain evidence="2">NBRC 104271</strain>
    </source>
</reference>